<name>A0A0J0XST3_9TREE</name>
<evidence type="ECO:0000313" key="2">
    <source>
        <dbReference type="EMBL" id="KLT44166.1"/>
    </source>
</evidence>
<dbReference type="GeneID" id="28987528"/>
<dbReference type="AlphaFoldDB" id="A0A0J0XST3"/>
<evidence type="ECO:0000256" key="1">
    <source>
        <dbReference type="SAM" id="MobiDB-lite"/>
    </source>
</evidence>
<dbReference type="RefSeq" id="XP_018280657.1">
    <property type="nucleotide sequence ID" value="XM_018426925.1"/>
</dbReference>
<accession>A0A0J0XST3</accession>
<dbReference type="EMBL" id="KQ087189">
    <property type="protein sequence ID" value="KLT44166.1"/>
    <property type="molecule type" value="Genomic_DNA"/>
</dbReference>
<protein>
    <submittedName>
        <fullName evidence="2">Uncharacterized protein</fullName>
    </submittedName>
</protein>
<evidence type="ECO:0000313" key="3">
    <source>
        <dbReference type="Proteomes" id="UP000053611"/>
    </source>
</evidence>
<reference evidence="2 3" key="1">
    <citation type="submission" date="2015-03" db="EMBL/GenBank/DDBJ databases">
        <title>Genomics and transcriptomics of the oil-accumulating basidiomycete yeast T. oleaginosus allow insights into substrate utilization and the diverse evolutionary trajectories of mating systems in fungi.</title>
        <authorList>
            <consortium name="DOE Joint Genome Institute"/>
            <person name="Kourist R."/>
            <person name="Kracht O."/>
            <person name="Bracharz F."/>
            <person name="Lipzen A."/>
            <person name="Nolan M."/>
            <person name="Ohm R."/>
            <person name="Grigoriev I."/>
            <person name="Sun S."/>
            <person name="Heitman J."/>
            <person name="Bruck T."/>
            <person name="Nowrousian M."/>
        </authorList>
    </citation>
    <scope>NUCLEOTIDE SEQUENCE [LARGE SCALE GENOMIC DNA]</scope>
    <source>
        <strain evidence="2 3">IBC0246</strain>
    </source>
</reference>
<gene>
    <name evidence="2" type="ORF">CC85DRAFT_33040</name>
</gene>
<feature type="region of interest" description="Disordered" evidence="1">
    <location>
        <begin position="118"/>
        <end position="137"/>
    </location>
</feature>
<keyword evidence="3" id="KW-1185">Reference proteome</keyword>
<organism evidence="2 3">
    <name type="scientific">Cutaneotrichosporon oleaginosum</name>
    <dbReference type="NCBI Taxonomy" id="879819"/>
    <lineage>
        <taxon>Eukaryota</taxon>
        <taxon>Fungi</taxon>
        <taxon>Dikarya</taxon>
        <taxon>Basidiomycota</taxon>
        <taxon>Agaricomycotina</taxon>
        <taxon>Tremellomycetes</taxon>
        <taxon>Trichosporonales</taxon>
        <taxon>Trichosporonaceae</taxon>
        <taxon>Cutaneotrichosporon</taxon>
    </lineage>
</organism>
<dbReference type="Proteomes" id="UP000053611">
    <property type="component" value="Unassembled WGS sequence"/>
</dbReference>
<sequence length="171" mass="18446">MRGLRLPTCTLCVSGCPRVRRVATSPTQLASLRASRHRLPPDDRVVLTPTLGWIRAHLPLTASRRNGEDGTAGGGADVTRAVDAAQVFPRISLIARPKPESLKDWAGPISSAFLATEARRQRATGRGPRQRAQGRRAGCGKIHHALILQESDGCARLGGCSGVRRMSRRTD</sequence>
<proteinExistence type="predicted"/>